<reference evidence="2" key="1">
    <citation type="submission" date="2014-12" db="EMBL/GenBank/DDBJ databases">
        <title>Insight into the proteome of Arion vulgaris.</title>
        <authorList>
            <person name="Aradska J."/>
            <person name="Bulat T."/>
            <person name="Smidak R."/>
            <person name="Sarate P."/>
            <person name="Gangsoo J."/>
            <person name="Sialana F."/>
            <person name="Bilban M."/>
            <person name="Lubec G."/>
        </authorList>
    </citation>
    <scope>NUCLEOTIDE SEQUENCE</scope>
    <source>
        <tissue evidence="2">Skin</tissue>
    </source>
</reference>
<organism evidence="2">
    <name type="scientific">Arion vulgaris</name>
    <dbReference type="NCBI Taxonomy" id="1028688"/>
    <lineage>
        <taxon>Eukaryota</taxon>
        <taxon>Metazoa</taxon>
        <taxon>Spiralia</taxon>
        <taxon>Lophotrochozoa</taxon>
        <taxon>Mollusca</taxon>
        <taxon>Gastropoda</taxon>
        <taxon>Heterobranchia</taxon>
        <taxon>Euthyneura</taxon>
        <taxon>Panpulmonata</taxon>
        <taxon>Eupulmonata</taxon>
        <taxon>Stylommatophora</taxon>
        <taxon>Helicina</taxon>
        <taxon>Arionoidea</taxon>
        <taxon>Arionidae</taxon>
        <taxon>Arion</taxon>
    </lineage>
</organism>
<proteinExistence type="predicted"/>
<protein>
    <submittedName>
        <fullName evidence="2">Uncharacterized protein</fullName>
    </submittedName>
</protein>
<accession>A0A0B7BYN4</accession>
<feature type="non-terminal residue" evidence="2">
    <location>
        <position position="1"/>
    </location>
</feature>
<sequence>TSDCTSQPQLEQINSSNHVMLSPASSSSKVFHTHTQSLDKQTVHLAGRARISCAVRTVEEGKGHSCLNYTGNLRDYGPSADDMGISSSVTMNGPSHCGNTEIITIASG</sequence>
<dbReference type="AlphaFoldDB" id="A0A0B7BYN4"/>
<name>A0A0B7BYN4_9EUPU</name>
<gene>
    <name evidence="2" type="primary">ORF217603</name>
</gene>
<evidence type="ECO:0000256" key="1">
    <source>
        <dbReference type="SAM" id="MobiDB-lite"/>
    </source>
</evidence>
<evidence type="ECO:0000313" key="2">
    <source>
        <dbReference type="EMBL" id="CEK98042.1"/>
    </source>
</evidence>
<feature type="region of interest" description="Disordered" evidence="1">
    <location>
        <begin position="1"/>
        <end position="35"/>
    </location>
</feature>
<dbReference type="EMBL" id="HACG01051171">
    <property type="protein sequence ID" value="CEK98042.1"/>
    <property type="molecule type" value="Transcribed_RNA"/>
</dbReference>
<feature type="non-terminal residue" evidence="2">
    <location>
        <position position="108"/>
    </location>
</feature>